<reference evidence="3" key="2">
    <citation type="submission" date="2019-06" db="EMBL/GenBank/DDBJ databases">
        <title>Co-occurence of chitin degradation, pigmentation and bioactivity in marine Pseudoalteromonas.</title>
        <authorList>
            <person name="Sonnenschein E.C."/>
            <person name="Bech P.K."/>
        </authorList>
    </citation>
    <scope>NUCLEOTIDE SEQUENCE [LARGE SCALE GENOMIC DNA]</scope>
    <source>
        <strain evidence="3">S1189</strain>
    </source>
</reference>
<sequence length="133" mass="14858">MNKATFRLFIALSLLSVISAITYSAVKDYQYPDLIQQFLDASENALTWLDWISLAATLIAFCANISLLFFSNIGRFIYVICIPFTLIVPGLSNETVITNQIEDLLFGIDTLMTGFVIALCYFSSASDNFQQSK</sequence>
<comment type="caution">
    <text evidence="2">The sequence shown here is derived from an EMBL/GenBank/DDBJ whole genome shotgun (WGS) entry which is preliminary data.</text>
</comment>
<gene>
    <name evidence="2" type="ORF">CWB73_05175</name>
</gene>
<protein>
    <submittedName>
        <fullName evidence="2">Uncharacterized protein</fullName>
    </submittedName>
</protein>
<dbReference type="EMBL" id="PNCM01000012">
    <property type="protein sequence ID" value="TMP82282.1"/>
    <property type="molecule type" value="Genomic_DNA"/>
</dbReference>
<keyword evidence="1" id="KW-1133">Transmembrane helix</keyword>
<proteinExistence type="predicted"/>
<dbReference type="Proteomes" id="UP000307362">
    <property type="component" value="Unassembled WGS sequence"/>
</dbReference>
<dbReference type="RefSeq" id="WP_138566753.1">
    <property type="nucleotide sequence ID" value="NZ_PNCM01000012.1"/>
</dbReference>
<keyword evidence="1" id="KW-0472">Membrane</keyword>
<feature type="transmembrane region" description="Helical" evidence="1">
    <location>
        <begin position="104"/>
        <end position="123"/>
    </location>
</feature>
<evidence type="ECO:0000256" key="1">
    <source>
        <dbReference type="SAM" id="Phobius"/>
    </source>
</evidence>
<keyword evidence="1" id="KW-0812">Transmembrane</keyword>
<reference evidence="2 3" key="1">
    <citation type="submission" date="2017-12" db="EMBL/GenBank/DDBJ databases">
        <authorList>
            <person name="Paulsen S."/>
            <person name="Gram L.K."/>
        </authorList>
    </citation>
    <scope>NUCLEOTIDE SEQUENCE [LARGE SCALE GENOMIC DNA]</scope>
    <source>
        <strain evidence="2 3">S1189</strain>
    </source>
</reference>
<name>A0A5S3YXQ3_9GAMM</name>
<evidence type="ECO:0000313" key="3">
    <source>
        <dbReference type="Proteomes" id="UP000307362"/>
    </source>
</evidence>
<dbReference type="AlphaFoldDB" id="A0A5S3YXQ3"/>
<evidence type="ECO:0000313" key="2">
    <source>
        <dbReference type="EMBL" id="TMP82282.1"/>
    </source>
</evidence>
<organism evidence="2 3">
    <name type="scientific">Pseudoalteromonas phenolica</name>
    <dbReference type="NCBI Taxonomy" id="161398"/>
    <lineage>
        <taxon>Bacteria</taxon>
        <taxon>Pseudomonadati</taxon>
        <taxon>Pseudomonadota</taxon>
        <taxon>Gammaproteobacteria</taxon>
        <taxon>Alteromonadales</taxon>
        <taxon>Pseudoalteromonadaceae</taxon>
        <taxon>Pseudoalteromonas</taxon>
    </lineage>
</organism>
<feature type="transmembrane region" description="Helical" evidence="1">
    <location>
        <begin position="76"/>
        <end position="92"/>
    </location>
</feature>
<feature type="transmembrane region" description="Helical" evidence="1">
    <location>
        <begin position="48"/>
        <end position="69"/>
    </location>
</feature>
<accession>A0A5S3YXQ3</accession>
<dbReference type="OrthoDB" id="6254323at2"/>